<evidence type="ECO:0000313" key="4">
    <source>
        <dbReference type="Proteomes" id="UP000269265"/>
    </source>
</evidence>
<dbReference type="RefSeq" id="WP_125241872.1">
    <property type="nucleotide sequence ID" value="NZ_RSED01000002.1"/>
</dbReference>
<evidence type="ECO:0000313" key="3">
    <source>
        <dbReference type="EMBL" id="RRS05965.1"/>
    </source>
</evidence>
<sequence length="188" mass="20621">MTATKTKSPKTASAKTAAHKTTAKPASKRSTVVHDDAIKLLVADHKEVKALFKDYEKLVKDEADGDERQALAQKICLLLTVHATIEEEIFYPAARAAIEDGDLLDEAEVEHASAKDLIAQIEGMSPDEELYDAKVKVLGEYIEHHVKEEETELFPEVKKSDVDLAELGADLVSRKETLLAELGEDALA</sequence>
<comment type="caution">
    <text evidence="3">The sequence shown here is derived from an EMBL/GenBank/DDBJ whole genome shotgun (WGS) entry which is preliminary data.</text>
</comment>
<dbReference type="CDD" id="cd12108">
    <property type="entry name" value="Hr-like"/>
    <property type="match status" value="1"/>
</dbReference>
<organism evidence="3 4">
    <name type="scientific">Aquabacterium soli</name>
    <dbReference type="NCBI Taxonomy" id="2493092"/>
    <lineage>
        <taxon>Bacteria</taxon>
        <taxon>Pseudomonadati</taxon>
        <taxon>Pseudomonadota</taxon>
        <taxon>Betaproteobacteria</taxon>
        <taxon>Burkholderiales</taxon>
        <taxon>Aquabacterium</taxon>
    </lineage>
</organism>
<gene>
    <name evidence="3" type="ORF">EIP75_03670</name>
</gene>
<dbReference type="Pfam" id="PF01814">
    <property type="entry name" value="Hemerythrin"/>
    <property type="match status" value="1"/>
</dbReference>
<feature type="region of interest" description="Disordered" evidence="1">
    <location>
        <begin position="1"/>
        <end position="31"/>
    </location>
</feature>
<dbReference type="Gene3D" id="1.20.120.520">
    <property type="entry name" value="nmb1532 protein domain like"/>
    <property type="match status" value="1"/>
</dbReference>
<feature type="domain" description="Hemerythrin-like" evidence="2">
    <location>
        <begin position="37"/>
        <end position="156"/>
    </location>
</feature>
<evidence type="ECO:0000256" key="1">
    <source>
        <dbReference type="SAM" id="MobiDB-lite"/>
    </source>
</evidence>
<feature type="compositionally biased region" description="Low complexity" evidence="1">
    <location>
        <begin position="1"/>
        <end position="16"/>
    </location>
</feature>
<dbReference type="PANTHER" id="PTHR35585:SF1">
    <property type="entry name" value="HHE DOMAIN PROTEIN (AFU_ORTHOLOGUE AFUA_4G00730)"/>
    <property type="match status" value="1"/>
</dbReference>
<dbReference type="InterPro" id="IPR012312">
    <property type="entry name" value="Hemerythrin-like"/>
</dbReference>
<dbReference type="EMBL" id="RSED01000002">
    <property type="protein sequence ID" value="RRS05965.1"/>
    <property type="molecule type" value="Genomic_DNA"/>
</dbReference>
<keyword evidence="4" id="KW-1185">Reference proteome</keyword>
<protein>
    <submittedName>
        <fullName evidence="3">Hemerythrin domain-containing protein</fullName>
    </submittedName>
</protein>
<dbReference type="Proteomes" id="UP000269265">
    <property type="component" value="Unassembled WGS sequence"/>
</dbReference>
<proteinExistence type="predicted"/>
<accession>A0A426VGI1</accession>
<dbReference type="OrthoDB" id="5512987at2"/>
<reference evidence="3 4" key="1">
    <citation type="submission" date="2018-12" db="EMBL/GenBank/DDBJ databases">
        <title>The whole draft genome of Aquabacterium sp. SJQ9.</title>
        <authorList>
            <person name="Sun L."/>
            <person name="Gao X."/>
            <person name="Chen W."/>
            <person name="Huang K."/>
        </authorList>
    </citation>
    <scope>NUCLEOTIDE SEQUENCE [LARGE SCALE GENOMIC DNA]</scope>
    <source>
        <strain evidence="3 4">SJQ9</strain>
    </source>
</reference>
<dbReference type="AlphaFoldDB" id="A0A426VGI1"/>
<name>A0A426VGI1_9BURK</name>
<dbReference type="PANTHER" id="PTHR35585">
    <property type="entry name" value="HHE DOMAIN PROTEIN (AFU_ORTHOLOGUE AFUA_4G00730)"/>
    <property type="match status" value="1"/>
</dbReference>
<evidence type="ECO:0000259" key="2">
    <source>
        <dbReference type="Pfam" id="PF01814"/>
    </source>
</evidence>